<dbReference type="Proteomes" id="UP000323632">
    <property type="component" value="Unassembled WGS sequence"/>
</dbReference>
<dbReference type="AlphaFoldDB" id="A0A5M6CL71"/>
<dbReference type="EMBL" id="VWSH01000002">
    <property type="protein sequence ID" value="KAA5534732.1"/>
    <property type="molecule type" value="Genomic_DNA"/>
</dbReference>
<evidence type="ECO:0000256" key="1">
    <source>
        <dbReference type="SAM" id="SignalP"/>
    </source>
</evidence>
<dbReference type="Pfam" id="PF07617">
    <property type="entry name" value="DUF1579"/>
    <property type="match status" value="1"/>
</dbReference>
<accession>A0A5M6CL71</accession>
<protein>
    <submittedName>
        <fullName evidence="2">DUF1579 domain-containing protein</fullName>
    </submittedName>
</protein>
<dbReference type="RefSeq" id="WP_150032411.1">
    <property type="nucleotide sequence ID" value="NZ_VWSH01000002.1"/>
</dbReference>
<comment type="caution">
    <text evidence="2">The sequence shown here is derived from an EMBL/GenBank/DDBJ whole genome shotgun (WGS) entry which is preliminary data.</text>
</comment>
<evidence type="ECO:0000313" key="3">
    <source>
        <dbReference type="Proteomes" id="UP000323632"/>
    </source>
</evidence>
<dbReference type="PROSITE" id="PS51257">
    <property type="entry name" value="PROKAR_LIPOPROTEIN"/>
    <property type="match status" value="1"/>
</dbReference>
<proteinExistence type="predicted"/>
<reference evidence="2 3" key="1">
    <citation type="submission" date="2019-09" db="EMBL/GenBank/DDBJ databases">
        <title>Genome sequence and assembly of Taibaiella sp.</title>
        <authorList>
            <person name="Chhetri G."/>
        </authorList>
    </citation>
    <scope>NUCLEOTIDE SEQUENCE [LARGE SCALE GENOMIC DNA]</scope>
    <source>
        <strain evidence="2 3">KVB11</strain>
    </source>
</reference>
<gene>
    <name evidence="2" type="ORF">F0919_08965</name>
</gene>
<feature type="signal peptide" evidence="1">
    <location>
        <begin position="1"/>
        <end position="22"/>
    </location>
</feature>
<evidence type="ECO:0000313" key="2">
    <source>
        <dbReference type="EMBL" id="KAA5534732.1"/>
    </source>
</evidence>
<dbReference type="InterPro" id="IPR011473">
    <property type="entry name" value="DUF1579"/>
</dbReference>
<keyword evidence="3" id="KW-1185">Reference proteome</keyword>
<keyword evidence="1" id="KW-0732">Signal</keyword>
<name>A0A5M6CL71_9BACT</name>
<sequence>MKKTFLLSCAAALLLVSCNNNGNQNEAVKNDTVTTATNDAKTEEAWVPVDSATMMQKWMEYATPGEMHKMLASWEGSWEGDMTSWDYEGSAPRQSKVHAEYKMILGGKYLSSTHKGDMMGMSFEGHDLLAYDNATKKFVDIWVDNFGTGVMHLTGDYDASAKTLTLSGMSPDICHPGKECETKQVISIVDDTHHKMEMYGPDPKTGKMFKMMEISSTKKM</sequence>
<feature type="chain" id="PRO_5024308364" evidence="1">
    <location>
        <begin position="23"/>
        <end position="220"/>
    </location>
</feature>
<organism evidence="2 3">
    <name type="scientific">Taibaiella lutea</name>
    <dbReference type="NCBI Taxonomy" id="2608001"/>
    <lineage>
        <taxon>Bacteria</taxon>
        <taxon>Pseudomonadati</taxon>
        <taxon>Bacteroidota</taxon>
        <taxon>Chitinophagia</taxon>
        <taxon>Chitinophagales</taxon>
        <taxon>Chitinophagaceae</taxon>
        <taxon>Taibaiella</taxon>
    </lineage>
</organism>